<sequence length="72" mass="8104">VDKHRGVVEHLNAAAEGLLEVANADVEAVKEEKECIGKRLDKVVERLQTKRECLEKISHTVKDFNDAYKDAT</sequence>
<reference evidence="1" key="1">
    <citation type="submission" date="2016-05" db="EMBL/GenBank/DDBJ databases">
        <authorList>
            <person name="Lavstsen T."/>
            <person name="Jespersen J.S."/>
        </authorList>
    </citation>
    <scope>NUCLEOTIDE SEQUENCE</scope>
    <source>
        <tissue evidence="1">Brain</tissue>
    </source>
</reference>
<protein>
    <submittedName>
        <fullName evidence="1">Dystonin</fullName>
    </submittedName>
</protein>
<feature type="non-terminal residue" evidence="1">
    <location>
        <position position="72"/>
    </location>
</feature>
<name>A0A1A8I1X1_NOTKU</name>
<reference evidence="1" key="2">
    <citation type="submission" date="2016-06" db="EMBL/GenBank/DDBJ databases">
        <title>The genome of a short-lived fish provides insights into sex chromosome evolution and the genetic control of aging.</title>
        <authorList>
            <person name="Reichwald K."/>
            <person name="Felder M."/>
            <person name="Petzold A."/>
            <person name="Koch P."/>
            <person name="Groth M."/>
            <person name="Platzer M."/>
        </authorList>
    </citation>
    <scope>NUCLEOTIDE SEQUENCE</scope>
    <source>
        <tissue evidence="1">Brain</tissue>
    </source>
</reference>
<proteinExistence type="predicted"/>
<dbReference type="EMBL" id="HAED01003898">
    <property type="protein sequence ID" value="SBQ89914.1"/>
    <property type="molecule type" value="Transcribed_RNA"/>
</dbReference>
<dbReference type="AlphaFoldDB" id="A0A1A8I1X1"/>
<evidence type="ECO:0000313" key="1">
    <source>
        <dbReference type="EMBL" id="SBQ89914.1"/>
    </source>
</evidence>
<dbReference type="SUPFAM" id="SSF46966">
    <property type="entry name" value="Spectrin repeat"/>
    <property type="match status" value="1"/>
</dbReference>
<organism evidence="1">
    <name type="scientific">Nothobranchius kuhntae</name>
    <name type="common">Beira killifish</name>
    <dbReference type="NCBI Taxonomy" id="321403"/>
    <lineage>
        <taxon>Eukaryota</taxon>
        <taxon>Metazoa</taxon>
        <taxon>Chordata</taxon>
        <taxon>Craniata</taxon>
        <taxon>Vertebrata</taxon>
        <taxon>Euteleostomi</taxon>
        <taxon>Actinopterygii</taxon>
        <taxon>Neopterygii</taxon>
        <taxon>Teleostei</taxon>
        <taxon>Neoteleostei</taxon>
        <taxon>Acanthomorphata</taxon>
        <taxon>Ovalentaria</taxon>
        <taxon>Atherinomorphae</taxon>
        <taxon>Cyprinodontiformes</taxon>
        <taxon>Nothobranchiidae</taxon>
        <taxon>Nothobranchius</taxon>
    </lineage>
</organism>
<accession>A0A1A8I1X1</accession>
<gene>
    <name evidence="1" type="primary">DST</name>
</gene>
<feature type="non-terminal residue" evidence="1">
    <location>
        <position position="1"/>
    </location>
</feature>
<dbReference type="Gene3D" id="1.20.58.60">
    <property type="match status" value="1"/>
</dbReference>